<dbReference type="Proteomes" id="UP000596083">
    <property type="component" value="Plasmid plas-002"/>
</dbReference>
<reference evidence="2 3" key="1">
    <citation type="submission" date="2020-12" db="EMBL/GenBank/DDBJ databases">
        <authorList>
            <person name="Zheng R.K."/>
            <person name="Sun C.M."/>
        </authorList>
    </citation>
    <scope>NUCLEOTIDE SEQUENCE [LARGE SCALE GENOMIC DNA]</scope>
    <source>
        <strain evidence="2 3">ZRK001</strain>
        <plasmid evidence="2 3">plas-002</plasmid>
    </source>
</reference>
<gene>
    <name evidence="2" type="ORF">JET14_21710</name>
</gene>
<accession>A0A7T7HPT3</accession>
<evidence type="ECO:0000256" key="1">
    <source>
        <dbReference type="SAM" id="Phobius"/>
    </source>
</evidence>
<geneLocation type="plasmid" evidence="2 3">
    <name>plas-002</name>
</geneLocation>
<feature type="transmembrane region" description="Helical" evidence="1">
    <location>
        <begin position="21"/>
        <end position="41"/>
    </location>
</feature>
<keyword evidence="1" id="KW-0812">Transmembrane</keyword>
<proteinExistence type="predicted"/>
<dbReference type="EMBL" id="CP066788">
    <property type="protein sequence ID" value="QQM33076.1"/>
    <property type="molecule type" value="Genomic_DNA"/>
</dbReference>
<keyword evidence="1" id="KW-1133">Transmembrane helix</keyword>
<dbReference type="AlphaFoldDB" id="A0A7T7HPT3"/>
<protein>
    <submittedName>
        <fullName evidence="2">Uncharacterized protein</fullName>
    </submittedName>
</protein>
<evidence type="ECO:0000313" key="3">
    <source>
        <dbReference type="Proteomes" id="UP000596083"/>
    </source>
</evidence>
<keyword evidence="2" id="KW-0614">Plasmid</keyword>
<evidence type="ECO:0000313" key="2">
    <source>
        <dbReference type="EMBL" id="QQM33076.1"/>
    </source>
</evidence>
<dbReference type="RefSeq" id="WP_156484764.1">
    <property type="nucleotide sequence ID" value="NZ_CP066788.1"/>
</dbReference>
<sequence>MEPKDSLFLEILGIKAGAHGRFAIVAVLLTFLVAGAGYLSGHSVGMW</sequence>
<organism evidence="2 3">
    <name type="scientific">Martelella lutilitoris</name>
    <dbReference type="NCBI Taxonomy" id="2583532"/>
    <lineage>
        <taxon>Bacteria</taxon>
        <taxon>Pseudomonadati</taxon>
        <taxon>Pseudomonadota</taxon>
        <taxon>Alphaproteobacteria</taxon>
        <taxon>Hyphomicrobiales</taxon>
        <taxon>Aurantimonadaceae</taxon>
        <taxon>Martelella</taxon>
    </lineage>
</organism>
<keyword evidence="1" id="KW-0472">Membrane</keyword>
<dbReference type="KEGG" id="mlut:JET14_21710"/>
<name>A0A7T7HPT3_9HYPH</name>